<keyword evidence="2" id="KW-1185">Reference proteome</keyword>
<comment type="caution">
    <text evidence="1">The sequence shown here is derived from an EMBL/GenBank/DDBJ whole genome shotgun (WGS) entry which is preliminary data.</text>
</comment>
<dbReference type="EMBL" id="BSPD01000035">
    <property type="protein sequence ID" value="GLS25870.1"/>
    <property type="molecule type" value="Genomic_DNA"/>
</dbReference>
<reference evidence="1 2" key="1">
    <citation type="journal article" date="2014" name="Int. J. Syst. Evol. Microbiol.">
        <title>Complete genome sequence of Corynebacterium casei LMG S-19264T (=DSM 44701T), isolated from a smear-ripened cheese.</title>
        <authorList>
            <consortium name="US DOE Joint Genome Institute (JGI-PGF)"/>
            <person name="Walter F."/>
            <person name="Albersmeier A."/>
            <person name="Kalinowski J."/>
            <person name="Ruckert C."/>
        </authorList>
    </citation>
    <scope>NUCLEOTIDE SEQUENCE [LARGE SCALE GENOMIC DNA]</scope>
    <source>
        <strain evidence="1 2">NBRC 110095</strain>
    </source>
</reference>
<sequence length="284" mass="32449">MSEVSDTRTILRQQQLEQSALLNTTSGVGNDSEHHLVVTLTTHKKRLPDVYLTIESLLQQSFKPDMVILCISKQDIDELDIPATLTAQQERGLTLLWVPEDLGPYTKYYYSLKAYPESLMITVDDDIMYANDLVDGLYRSYLRSPECIHANRAHKMLFDGRGELLPYSQWEWSTKDSQPSLCIFPTGVGGVLYPPGSLHEDAFNRDLFQYLSPKADDVWLKAMSMLQGTLCCTIDDDRDWPCRNPTIFESQNVSLKRDNKKQKSGNTEKIEATFAHYRLGELLK</sequence>
<proteinExistence type="predicted"/>
<evidence type="ECO:0000313" key="1">
    <source>
        <dbReference type="EMBL" id="GLS25870.1"/>
    </source>
</evidence>
<dbReference type="SUPFAM" id="SSF53448">
    <property type="entry name" value="Nucleotide-diphospho-sugar transferases"/>
    <property type="match status" value="1"/>
</dbReference>
<protein>
    <recommendedName>
        <fullName evidence="3">Glycosyltransferase family 2 protein</fullName>
    </recommendedName>
</protein>
<dbReference type="InterPro" id="IPR029044">
    <property type="entry name" value="Nucleotide-diphossugar_trans"/>
</dbReference>
<name>A0AA37T999_9GAMM</name>
<dbReference type="AlphaFoldDB" id="A0AA37T999"/>
<accession>A0AA37T999</accession>
<organism evidence="1 2">
    <name type="scientific">Marinibactrum halimedae</name>
    <dbReference type="NCBI Taxonomy" id="1444977"/>
    <lineage>
        <taxon>Bacteria</taxon>
        <taxon>Pseudomonadati</taxon>
        <taxon>Pseudomonadota</taxon>
        <taxon>Gammaproteobacteria</taxon>
        <taxon>Cellvibrionales</taxon>
        <taxon>Cellvibrionaceae</taxon>
        <taxon>Marinibactrum</taxon>
    </lineage>
</organism>
<evidence type="ECO:0008006" key="3">
    <source>
        <dbReference type="Google" id="ProtNLM"/>
    </source>
</evidence>
<evidence type="ECO:0000313" key="2">
    <source>
        <dbReference type="Proteomes" id="UP001156870"/>
    </source>
</evidence>
<gene>
    <name evidence="1" type="ORF">GCM10007877_15840</name>
</gene>
<dbReference type="Proteomes" id="UP001156870">
    <property type="component" value="Unassembled WGS sequence"/>
</dbReference>